<protein>
    <submittedName>
        <fullName evidence="3">Uncharacterized protein</fullName>
    </submittedName>
</protein>
<dbReference type="Proteomes" id="UP000596742">
    <property type="component" value="Unassembled WGS sequence"/>
</dbReference>
<dbReference type="AlphaFoldDB" id="A0A8B6GAH9"/>
<evidence type="ECO:0000256" key="2">
    <source>
        <dbReference type="SAM" id="MobiDB-lite"/>
    </source>
</evidence>
<feature type="coiled-coil region" evidence="1">
    <location>
        <begin position="313"/>
        <end position="361"/>
    </location>
</feature>
<accession>A0A8B6GAH9</accession>
<feature type="compositionally biased region" description="Basic and acidic residues" evidence="2">
    <location>
        <begin position="465"/>
        <end position="508"/>
    </location>
</feature>
<evidence type="ECO:0000313" key="3">
    <source>
        <dbReference type="EMBL" id="VDI61248.1"/>
    </source>
</evidence>
<feature type="region of interest" description="Disordered" evidence="2">
    <location>
        <begin position="463"/>
        <end position="529"/>
    </location>
</feature>
<dbReference type="EMBL" id="UYJE01008117">
    <property type="protein sequence ID" value="VDI61248.1"/>
    <property type="molecule type" value="Genomic_DNA"/>
</dbReference>
<sequence>MEYMDLRTASKVKITRQNSYINDTFQDFKENIEKHHEVLSMRCREEIKSTVTQESSNTRLHSEDQRRAIDSKLTESEQRVCQTVIQSQGRLEDKLIKEQNKTRNHTVELKADEVMDVKTELKELKTILIGYIGKQKVDLVINSDQIGKSTESPDTRKVGFTAKVNQTHVTADEENEIIEKLPPEVEIQTSNEGLPDAAVTETIEITGKKVNSIILELKATPGILHSVETFKAAILSLVQVIQKAGGIDADIEDTVTVNLKFESPLTEDQFAVVKCLFAKEWNTDNDTTQLPETSEVFELETTKPLAKTFCQSCHNKDKRIKALEEQNEKHEIVIKRNILDLQAEKRKLEDLQAKHKGLLIRTRPDDTGMISMSEKFGTIQKELKSSNLSSFGLEHTYDSSSKKSLNECRHCYEMEVIIIQLDRRLCEIRRRIIEAERQSPYSVYVDKVFEDILQITDQNTSMTSIEEKGRMKDKELRRDRRDRSSQDSKLISDVDVHDPEKKANKKLMESQASQGRRPESDQTEEKSDLSLRLSEIRREYADSLYTKTDKQKGLGIILQGQRSTYFQHARDPVIRYLQEFFEEIGFVSEWMGKMDYAHLKTYMSNQNYYCIFIVFRGHGEYEDPYLIQHLLSQRSIGKPVIIMTDFIFDFTHIRESNEDNEKLIVMPIRQRSRGPYGYYGEKNICKDFVKATRRNRFADIMDILTRMNALYDYPIITFQSSLKKKFCFL</sequence>
<reference evidence="3" key="1">
    <citation type="submission" date="2018-11" db="EMBL/GenBank/DDBJ databases">
        <authorList>
            <person name="Alioto T."/>
            <person name="Alioto T."/>
        </authorList>
    </citation>
    <scope>NUCLEOTIDE SEQUENCE</scope>
</reference>
<keyword evidence="4" id="KW-1185">Reference proteome</keyword>
<feature type="compositionally biased region" description="Basic and acidic residues" evidence="2">
    <location>
        <begin position="516"/>
        <end position="529"/>
    </location>
</feature>
<dbReference type="OrthoDB" id="6190469at2759"/>
<name>A0A8B6GAH9_MYTGA</name>
<gene>
    <name evidence="3" type="ORF">MGAL_10B032051</name>
</gene>
<comment type="caution">
    <text evidence="3">The sequence shown here is derived from an EMBL/GenBank/DDBJ whole genome shotgun (WGS) entry which is preliminary data.</text>
</comment>
<proteinExistence type="predicted"/>
<evidence type="ECO:0000256" key="1">
    <source>
        <dbReference type="SAM" id="Coils"/>
    </source>
</evidence>
<keyword evidence="1" id="KW-0175">Coiled coil</keyword>
<organism evidence="3 4">
    <name type="scientific">Mytilus galloprovincialis</name>
    <name type="common">Mediterranean mussel</name>
    <dbReference type="NCBI Taxonomy" id="29158"/>
    <lineage>
        <taxon>Eukaryota</taxon>
        <taxon>Metazoa</taxon>
        <taxon>Spiralia</taxon>
        <taxon>Lophotrochozoa</taxon>
        <taxon>Mollusca</taxon>
        <taxon>Bivalvia</taxon>
        <taxon>Autobranchia</taxon>
        <taxon>Pteriomorphia</taxon>
        <taxon>Mytilida</taxon>
        <taxon>Mytiloidea</taxon>
        <taxon>Mytilidae</taxon>
        <taxon>Mytilinae</taxon>
        <taxon>Mytilus</taxon>
    </lineage>
</organism>
<evidence type="ECO:0000313" key="4">
    <source>
        <dbReference type="Proteomes" id="UP000596742"/>
    </source>
</evidence>